<keyword evidence="1" id="KW-0547">Nucleotide-binding</keyword>
<dbReference type="SUPFAM" id="SSF52540">
    <property type="entry name" value="P-loop containing nucleoside triphosphate hydrolases"/>
    <property type="match status" value="1"/>
</dbReference>
<dbReference type="InterPro" id="IPR016032">
    <property type="entry name" value="Sig_transdc_resp-reg_C-effctor"/>
</dbReference>
<dbReference type="SUPFAM" id="SSF46894">
    <property type="entry name" value="C-terminal effector domain of the bipartite response regulators"/>
    <property type="match status" value="1"/>
</dbReference>
<protein>
    <submittedName>
        <fullName evidence="4">LuxR family transcriptional regulator</fullName>
    </submittedName>
</protein>
<dbReference type="AlphaFoldDB" id="A0A1X0DAG3"/>
<dbReference type="PANTHER" id="PTHR16305:SF35">
    <property type="entry name" value="TRANSCRIPTIONAL ACTIVATOR DOMAIN"/>
    <property type="match status" value="1"/>
</dbReference>
<keyword evidence="2" id="KW-0067">ATP-binding</keyword>
<evidence type="ECO:0000313" key="5">
    <source>
        <dbReference type="Proteomes" id="UP000192772"/>
    </source>
</evidence>
<dbReference type="InterPro" id="IPR000792">
    <property type="entry name" value="Tscrpt_reg_LuxR_C"/>
</dbReference>
<dbReference type="Gene3D" id="1.25.40.10">
    <property type="entry name" value="Tetratricopeptide repeat domain"/>
    <property type="match status" value="2"/>
</dbReference>
<dbReference type="Gene3D" id="1.10.10.10">
    <property type="entry name" value="Winged helix-like DNA-binding domain superfamily/Winged helix DNA-binding domain"/>
    <property type="match status" value="1"/>
</dbReference>
<dbReference type="SMART" id="SM00421">
    <property type="entry name" value="HTH_LUXR"/>
    <property type="match status" value="1"/>
</dbReference>
<comment type="caution">
    <text evidence="4">The sequence shown here is derived from an EMBL/GenBank/DDBJ whole genome shotgun (WGS) entry which is preliminary data.</text>
</comment>
<organism evidence="4 5">
    <name type="scientific">Mycolicibacterium elephantis</name>
    <dbReference type="NCBI Taxonomy" id="81858"/>
    <lineage>
        <taxon>Bacteria</taxon>
        <taxon>Bacillati</taxon>
        <taxon>Actinomycetota</taxon>
        <taxon>Actinomycetes</taxon>
        <taxon>Mycobacteriales</taxon>
        <taxon>Mycobacteriaceae</taxon>
        <taxon>Mycolicibacterium</taxon>
    </lineage>
</organism>
<dbReference type="PROSITE" id="PS50043">
    <property type="entry name" value="HTH_LUXR_2"/>
    <property type="match status" value="1"/>
</dbReference>
<dbReference type="STRING" id="81858.BST23_02675"/>
<dbReference type="GO" id="GO:0005737">
    <property type="term" value="C:cytoplasm"/>
    <property type="evidence" value="ECO:0007669"/>
    <property type="project" value="TreeGrafter"/>
</dbReference>
<dbReference type="RefSeq" id="WP_083042347.1">
    <property type="nucleotide sequence ID" value="NZ_MVHP01000002.1"/>
</dbReference>
<dbReference type="PANTHER" id="PTHR16305">
    <property type="entry name" value="TESTICULAR SOLUBLE ADENYLYL CYCLASE"/>
    <property type="match status" value="1"/>
</dbReference>
<reference evidence="4 5" key="1">
    <citation type="submission" date="2017-02" db="EMBL/GenBank/DDBJ databases">
        <title>The new phylogeny of genus Mycobacterium.</title>
        <authorList>
            <person name="Tortoli E."/>
            <person name="Trovato A."/>
            <person name="Cirillo D.M."/>
        </authorList>
    </citation>
    <scope>NUCLEOTIDE SEQUENCE [LARGE SCALE GENOMIC DNA]</scope>
    <source>
        <strain evidence="4 5">FI-09383</strain>
    </source>
</reference>
<gene>
    <name evidence="4" type="ORF">BST23_02675</name>
</gene>
<dbReference type="Gene3D" id="3.40.50.300">
    <property type="entry name" value="P-loop containing nucleotide triphosphate hydrolases"/>
    <property type="match status" value="1"/>
</dbReference>
<dbReference type="PROSITE" id="PS00622">
    <property type="entry name" value="HTH_LUXR_1"/>
    <property type="match status" value="1"/>
</dbReference>
<dbReference type="EMBL" id="MVHP01000002">
    <property type="protein sequence ID" value="ORA68750.1"/>
    <property type="molecule type" value="Genomic_DNA"/>
</dbReference>
<dbReference type="InterPro" id="IPR027417">
    <property type="entry name" value="P-loop_NTPase"/>
</dbReference>
<dbReference type="CDD" id="cd06170">
    <property type="entry name" value="LuxR_C_like"/>
    <property type="match status" value="1"/>
</dbReference>
<dbReference type="InterPro" id="IPR011990">
    <property type="entry name" value="TPR-like_helical_dom_sf"/>
</dbReference>
<proteinExistence type="predicted"/>
<dbReference type="InterPro" id="IPR041664">
    <property type="entry name" value="AAA_16"/>
</dbReference>
<dbReference type="SUPFAM" id="SSF48452">
    <property type="entry name" value="TPR-like"/>
    <property type="match status" value="2"/>
</dbReference>
<dbReference type="InterPro" id="IPR036388">
    <property type="entry name" value="WH-like_DNA-bd_sf"/>
</dbReference>
<dbReference type="GO" id="GO:0005524">
    <property type="term" value="F:ATP binding"/>
    <property type="evidence" value="ECO:0007669"/>
    <property type="project" value="UniProtKB-KW"/>
</dbReference>
<dbReference type="Pfam" id="PF00196">
    <property type="entry name" value="GerE"/>
    <property type="match status" value="1"/>
</dbReference>
<dbReference type="GO" id="GO:0003677">
    <property type="term" value="F:DNA binding"/>
    <property type="evidence" value="ECO:0007669"/>
    <property type="project" value="InterPro"/>
</dbReference>
<evidence type="ECO:0000256" key="1">
    <source>
        <dbReference type="ARBA" id="ARBA00022741"/>
    </source>
</evidence>
<accession>A0A1X0DAG3</accession>
<name>A0A1X0DAG3_9MYCO</name>
<dbReference type="GO" id="GO:0004016">
    <property type="term" value="F:adenylate cyclase activity"/>
    <property type="evidence" value="ECO:0007669"/>
    <property type="project" value="TreeGrafter"/>
</dbReference>
<dbReference type="PRINTS" id="PR00038">
    <property type="entry name" value="HTHLUXR"/>
</dbReference>
<dbReference type="OrthoDB" id="3796539at2"/>
<feature type="domain" description="HTH luxR-type" evidence="3">
    <location>
        <begin position="852"/>
        <end position="917"/>
    </location>
</feature>
<evidence type="ECO:0000256" key="2">
    <source>
        <dbReference type="ARBA" id="ARBA00022840"/>
    </source>
</evidence>
<sequence>MTSGVIERPAEHRVVSEFLRTAEMRPSALVLEGEAGAGKTTIWLAGVDDARARGFRVLWARVGPQETTLSYAAVADLLSEVEPAIVDALPEVQRHAVDHVLLRASGTGPATDQSVIAAALGSVIEHLSRDVPVLVAIDDVQWLDPSSRAVLASSVRRFSGPVGMLLTERTEHDGTASTAEWLALPAPDGIVRHHVGPLSLGALRALLTTRLGRSIPRPTLVRIAEVSGGNPFYALELAGAIESGSSLSTLPPTLAELMRMRIGRLDDEAHELLLAAASAAAPTVELLEKVTRTDPKRLGELLEEATARGILKVDGDAVRFTHQLLARTVYTDASRRARRAMHRRLAEVATLPEAKARHMALAASSADAATLEALDEAAEAARARGAPAAAAELIELATGLGGDTPIRRIRTAEHYLHAGDLARAQSLLDKLMARNPVGTDRAMALNLLAAMRIHHSRFDDAVDLLEQALQTADCSPDVRVRTLLLLSHARLNAGDLALALQNAERAVTHAADVDDPDLTSQALSLRTTIACMCGRGVDKPSLRRALALERPDSEAPIAFRASANNALLLAWTGQLDAASDELAALHQRCVERGAETDRTFIAVVIALTEVWRGRYDEAARVAEETVQRAQQLGGDQLCVGAKAVQSVVTAYTGEVTETRETACAAIDLAHQCGAPGLADWASISLGFLEISLGNYPEAARVLRPLMDRFPSAPGTEIINVAYVPDAVRALIALDRHAEAEPMIDTLEANGRLLDRPWMLAVGARGRSLLLAARGDLDAAVCKAEEALAHHDRLPMPFERARTLLLLSQLQRRRRRKDVARAKAREALKTFESLGAPLWVERARTNLDRDSVPTRGDSGLTPSERRVAELAASGLTTREVATALFISPKTVEANLARIYRKLGINTRAELGRVFSQGQR</sequence>
<dbReference type="Pfam" id="PF13191">
    <property type="entry name" value="AAA_16"/>
    <property type="match status" value="1"/>
</dbReference>
<dbReference type="Proteomes" id="UP000192772">
    <property type="component" value="Unassembled WGS sequence"/>
</dbReference>
<dbReference type="GO" id="GO:0006355">
    <property type="term" value="P:regulation of DNA-templated transcription"/>
    <property type="evidence" value="ECO:0007669"/>
    <property type="project" value="InterPro"/>
</dbReference>
<evidence type="ECO:0000313" key="4">
    <source>
        <dbReference type="EMBL" id="ORA68750.1"/>
    </source>
</evidence>
<evidence type="ECO:0000259" key="3">
    <source>
        <dbReference type="PROSITE" id="PS50043"/>
    </source>
</evidence>